<reference evidence="3" key="1">
    <citation type="journal article" date="2019" name="Int. J. Syst. Evol. Microbiol.">
        <title>The Global Catalogue of Microorganisms (GCM) 10K type strain sequencing project: providing services to taxonomists for standard genome sequencing and annotation.</title>
        <authorList>
            <consortium name="The Broad Institute Genomics Platform"/>
            <consortium name="The Broad Institute Genome Sequencing Center for Infectious Disease"/>
            <person name="Wu L."/>
            <person name="Ma J."/>
        </authorList>
    </citation>
    <scope>NUCLEOTIDE SEQUENCE [LARGE SCALE GENOMIC DNA]</scope>
    <source>
        <strain evidence="3">JCM 16034</strain>
    </source>
</reference>
<accession>A0ABP5NUB8</accession>
<evidence type="ECO:0000256" key="1">
    <source>
        <dbReference type="SAM" id="Phobius"/>
    </source>
</evidence>
<feature type="transmembrane region" description="Helical" evidence="1">
    <location>
        <begin position="180"/>
        <end position="200"/>
    </location>
</feature>
<keyword evidence="3" id="KW-1185">Reference proteome</keyword>
<dbReference type="EMBL" id="BAAAQW010000012">
    <property type="protein sequence ID" value="GAA2203038.1"/>
    <property type="molecule type" value="Genomic_DNA"/>
</dbReference>
<comment type="caution">
    <text evidence="2">The sequence shown here is derived from an EMBL/GenBank/DDBJ whole genome shotgun (WGS) entry which is preliminary data.</text>
</comment>
<keyword evidence="1" id="KW-0472">Membrane</keyword>
<gene>
    <name evidence="2" type="ORF">GCM10009849_33870</name>
</gene>
<evidence type="ECO:0000313" key="2">
    <source>
        <dbReference type="EMBL" id="GAA2203038.1"/>
    </source>
</evidence>
<dbReference type="Proteomes" id="UP001500432">
    <property type="component" value="Unassembled WGS sequence"/>
</dbReference>
<protein>
    <submittedName>
        <fullName evidence="2">Uncharacterized protein</fullName>
    </submittedName>
</protein>
<organism evidence="2 3">
    <name type="scientific">Sinomonas flava</name>
    <dbReference type="NCBI Taxonomy" id="496857"/>
    <lineage>
        <taxon>Bacteria</taxon>
        <taxon>Bacillati</taxon>
        <taxon>Actinomycetota</taxon>
        <taxon>Actinomycetes</taxon>
        <taxon>Micrococcales</taxon>
        <taxon>Micrococcaceae</taxon>
        <taxon>Sinomonas</taxon>
    </lineage>
</organism>
<feature type="transmembrane region" description="Helical" evidence="1">
    <location>
        <begin position="58"/>
        <end position="78"/>
    </location>
</feature>
<proteinExistence type="predicted"/>
<dbReference type="RefSeq" id="WP_344300990.1">
    <property type="nucleotide sequence ID" value="NZ_BAAAQW010000012.1"/>
</dbReference>
<keyword evidence="1" id="KW-0812">Transmembrane</keyword>
<sequence length="229" mass="22344">MSTTPLPSAPAPLGSLPGDASAGLAAYTAAGLGAVAAAALGVMYGMEVPRGGPYVFGAVNDFTGGLFFAASIPAIVQIHRRLTPGPWSRAALGATVTASAGAAASGVLLSLGLIGFAPSTVVSVAGIFTQAAWTMVANHRLAGRPPYPRRLALAGRAVGAGMLVAVPVVGAGLAASDAPALQTALFALGGAVGGAAYLAWPVWLAFAGRRLTGAAAHRRPARGAAATPA</sequence>
<name>A0ABP5NUB8_9MICC</name>
<evidence type="ECO:0000313" key="3">
    <source>
        <dbReference type="Proteomes" id="UP001500432"/>
    </source>
</evidence>
<feature type="transmembrane region" description="Helical" evidence="1">
    <location>
        <begin position="24"/>
        <end position="46"/>
    </location>
</feature>
<keyword evidence="1" id="KW-1133">Transmembrane helix</keyword>
<feature type="transmembrane region" description="Helical" evidence="1">
    <location>
        <begin position="153"/>
        <end position="174"/>
    </location>
</feature>